<sequence>MAGTGSRTLKLSILADVDQLKKSLNQANGHVDDSSSKMGDFAKKAGAAFALAGAAAGAYAVKLAVDGVKAAIEDEAAQVRLAGALKAATGATEAQIKATEAQILKMSLASGVGDSELRPALQRIALSTGDLSKAQDLLSVAMDTAQATGKPLETVANAIGKAYDGNTAALGKLGIGLSAAELKTMSFTDVQTKLTDLFGGAAAANAQTYAGRMERLKVTFDEAKETIGYKLLPIIQGLVDFVINKVVPALGKFADYFKPITDAIDNNKEAFMTLIGFIQQYVVPVIVTVVGGAFKVIGEIAGGIINVMGAVYGGLNSLIAGAVSGINALIRLYNSVPFLPNISQISAPSVSVPKVSIPKTSTASPSIPTVKMPTVSSGSTSAGVSTAASGAASVASVVSVAATGIGNYSENSGTTRSNPVINLTVNGAIDSEGTARTIINTLNDSYYRGTGGANALSGTSARGN</sequence>
<organism evidence="1">
    <name type="scientific">uncultured Caudovirales phage</name>
    <dbReference type="NCBI Taxonomy" id="2100421"/>
    <lineage>
        <taxon>Viruses</taxon>
        <taxon>Duplodnaviria</taxon>
        <taxon>Heunggongvirae</taxon>
        <taxon>Uroviricota</taxon>
        <taxon>Caudoviricetes</taxon>
        <taxon>Peduoviridae</taxon>
        <taxon>Maltschvirus</taxon>
        <taxon>Maltschvirus maltsch</taxon>
    </lineage>
</organism>
<name>A0A6J5NTE4_9CAUD</name>
<protein>
    <submittedName>
        <fullName evidence="1">Uncharacterized protein</fullName>
    </submittedName>
</protein>
<evidence type="ECO:0000313" key="1">
    <source>
        <dbReference type="EMBL" id="CAB4163050.1"/>
    </source>
</evidence>
<gene>
    <name evidence="1" type="ORF">UFOVP797_6</name>
</gene>
<reference evidence="1" key="1">
    <citation type="submission" date="2020-04" db="EMBL/GenBank/DDBJ databases">
        <authorList>
            <person name="Chiriac C."/>
            <person name="Salcher M."/>
            <person name="Ghai R."/>
            <person name="Kavagutti S V."/>
        </authorList>
    </citation>
    <scope>NUCLEOTIDE SEQUENCE</scope>
</reference>
<proteinExistence type="predicted"/>
<accession>A0A6J5NTE4</accession>
<dbReference type="EMBL" id="LR796740">
    <property type="protein sequence ID" value="CAB4163050.1"/>
    <property type="molecule type" value="Genomic_DNA"/>
</dbReference>